<evidence type="ECO:0000313" key="1">
    <source>
        <dbReference type="EMBL" id="KAF6328962.1"/>
    </source>
</evidence>
<proteinExistence type="predicted"/>
<dbReference type="EMBL" id="JACAGB010000013">
    <property type="protein sequence ID" value="KAF6328962.1"/>
    <property type="molecule type" value="Genomic_DNA"/>
</dbReference>
<sequence>MYSTKIKRDMTQFGRLRTKCPTLGFLIRKTLCRLCGQVPALTPSPCPSLPPVVTIFIELCGCGQEHLLCLPLITQEISINPSLLLGKPLCTCFLTVESYLHTQTVHLENMCFPYKSTLMFQKRHLTPQKTQCLPSVYSYLESLLLSTPFLVPSPSKFPEGMWLSALFHIHQHFFGLQSASSENCRGCLLSALVTLPLS</sequence>
<protein>
    <submittedName>
        <fullName evidence="1">Uncharacterized protein</fullName>
    </submittedName>
</protein>
<evidence type="ECO:0000313" key="2">
    <source>
        <dbReference type="Proteomes" id="UP000558488"/>
    </source>
</evidence>
<keyword evidence="2" id="KW-1185">Reference proteome</keyword>
<dbReference type="AlphaFoldDB" id="A0A7J7VUY6"/>
<organism evidence="1 2">
    <name type="scientific">Pipistrellus kuhlii</name>
    <name type="common">Kuhl's pipistrelle</name>
    <dbReference type="NCBI Taxonomy" id="59472"/>
    <lineage>
        <taxon>Eukaryota</taxon>
        <taxon>Metazoa</taxon>
        <taxon>Chordata</taxon>
        <taxon>Craniata</taxon>
        <taxon>Vertebrata</taxon>
        <taxon>Euteleostomi</taxon>
        <taxon>Mammalia</taxon>
        <taxon>Eutheria</taxon>
        <taxon>Laurasiatheria</taxon>
        <taxon>Chiroptera</taxon>
        <taxon>Yangochiroptera</taxon>
        <taxon>Vespertilionidae</taxon>
        <taxon>Pipistrellus</taxon>
    </lineage>
</organism>
<name>A0A7J7VUY6_PIPKU</name>
<reference evidence="1 2" key="1">
    <citation type="journal article" date="2020" name="Nature">
        <title>Six reference-quality genomes reveal evolution of bat adaptations.</title>
        <authorList>
            <person name="Jebb D."/>
            <person name="Huang Z."/>
            <person name="Pippel M."/>
            <person name="Hughes G.M."/>
            <person name="Lavrichenko K."/>
            <person name="Devanna P."/>
            <person name="Winkler S."/>
            <person name="Jermiin L.S."/>
            <person name="Skirmuntt E.C."/>
            <person name="Katzourakis A."/>
            <person name="Burkitt-Gray L."/>
            <person name="Ray D.A."/>
            <person name="Sullivan K.A.M."/>
            <person name="Roscito J.G."/>
            <person name="Kirilenko B.M."/>
            <person name="Davalos L.M."/>
            <person name="Corthals A.P."/>
            <person name="Power M.L."/>
            <person name="Jones G."/>
            <person name="Ransome R.D."/>
            <person name="Dechmann D.K.N."/>
            <person name="Locatelli A.G."/>
            <person name="Puechmaille S.J."/>
            <person name="Fedrigo O."/>
            <person name="Jarvis E.D."/>
            <person name="Hiller M."/>
            <person name="Vernes S.C."/>
            <person name="Myers E.W."/>
            <person name="Teeling E.C."/>
        </authorList>
    </citation>
    <scope>NUCLEOTIDE SEQUENCE [LARGE SCALE GENOMIC DNA]</scope>
    <source>
        <strain evidence="1">MPipKuh1</strain>
        <tissue evidence="1">Flight muscle</tissue>
    </source>
</reference>
<comment type="caution">
    <text evidence="1">The sequence shown here is derived from an EMBL/GenBank/DDBJ whole genome shotgun (WGS) entry which is preliminary data.</text>
</comment>
<accession>A0A7J7VUY6</accession>
<dbReference type="Proteomes" id="UP000558488">
    <property type="component" value="Unassembled WGS sequence"/>
</dbReference>
<gene>
    <name evidence="1" type="ORF">mPipKuh1_008291</name>
</gene>